<dbReference type="GO" id="GO:0008180">
    <property type="term" value="C:COP9 signalosome"/>
    <property type="evidence" value="ECO:0007669"/>
    <property type="project" value="UniProtKB-KW"/>
</dbReference>
<keyword evidence="7" id="KW-0539">Nucleus</keyword>
<dbReference type="InterPro" id="IPR040134">
    <property type="entry name" value="PSMD12/CSN4"/>
</dbReference>
<dbReference type="STRING" id="400682.A0A1X7TZW9"/>
<sequence>MDKKLELSRTLYASGKVKDISCLQFCYSLFKLVDVFHGDKYVCSVYCSYDFRYRWRHDWSGGLAGGKGYQDLLDQILSKYKKTELKEALEAFLTSSLDERLSLVDAKSVLSFFAERIPRIGKDIVKDVCHFTLASIQPRIVSFEEQVTNIRLALSKIYEEDGQWSNSAEVLCGIPLESGQKIYTADFKMEVYLKITQLYLEDENHVSAEAYLNRAGLLQAEVSKGQLHIIYKVCSAKMADFRRKFSDAARRYIQLSYESAIHPDERMTSLKRAMICTILSSAGQQRSKQLAALFKDERCQHLPAFNILNKMYLERIIRPSELEDFAALLSQHQKATTADEHNILSASKLYNNITFSELGSLLGVSGHKAEKVTARMISEGRMTGTIDQLKGIIYFKSTK</sequence>
<dbReference type="PROSITE" id="PS50250">
    <property type="entry name" value="PCI"/>
    <property type="match status" value="1"/>
</dbReference>
<evidence type="ECO:0000256" key="5">
    <source>
        <dbReference type="ARBA" id="ARBA00022490"/>
    </source>
</evidence>
<dbReference type="Pfam" id="PF22241">
    <property type="entry name" value="PSMD12-CSN4_N"/>
    <property type="match status" value="1"/>
</dbReference>
<dbReference type="InterPro" id="IPR036390">
    <property type="entry name" value="WH_DNA-bd_sf"/>
</dbReference>
<evidence type="ECO:0000259" key="8">
    <source>
        <dbReference type="PROSITE" id="PS50250"/>
    </source>
</evidence>
<keyword evidence="6" id="KW-0736">Signalosome</keyword>
<dbReference type="eggNOG" id="KOG1497">
    <property type="taxonomic scope" value="Eukaryota"/>
</dbReference>
<dbReference type="EnsemblMetazoa" id="Aqu2.1.21066_001">
    <property type="protein sequence ID" value="Aqu2.1.21066_001"/>
    <property type="gene ID" value="Aqu2.1.21066"/>
</dbReference>
<name>A0A1X7TZW9_AMPQE</name>
<comment type="subcellular location">
    <subcellularLocation>
        <location evidence="2">Cytoplasm</location>
    </subcellularLocation>
    <subcellularLocation>
        <location evidence="1">Nucleus</location>
    </subcellularLocation>
</comment>
<dbReference type="SMART" id="SM00088">
    <property type="entry name" value="PINT"/>
    <property type="match status" value="1"/>
</dbReference>
<evidence type="ECO:0000256" key="6">
    <source>
        <dbReference type="ARBA" id="ARBA00022790"/>
    </source>
</evidence>
<dbReference type="GO" id="GO:0005829">
    <property type="term" value="C:cytosol"/>
    <property type="evidence" value="ECO:0007669"/>
    <property type="project" value="TreeGrafter"/>
</dbReference>
<dbReference type="Gene3D" id="1.10.10.10">
    <property type="entry name" value="Winged helix-like DNA-binding domain superfamily/Winged helix DNA-binding domain"/>
    <property type="match status" value="1"/>
</dbReference>
<dbReference type="SUPFAM" id="SSF46785">
    <property type="entry name" value="Winged helix' DNA-binding domain"/>
    <property type="match status" value="1"/>
</dbReference>
<reference evidence="9" key="1">
    <citation type="submission" date="2017-05" db="UniProtKB">
        <authorList>
            <consortium name="EnsemblMetazoa"/>
        </authorList>
    </citation>
    <scope>IDENTIFICATION</scope>
</reference>
<keyword evidence="5" id="KW-0963">Cytoplasm</keyword>
<dbReference type="Pfam" id="PF01399">
    <property type="entry name" value="PCI"/>
    <property type="match status" value="1"/>
</dbReference>
<comment type="similarity">
    <text evidence="3">Belongs to the CSN4 family.</text>
</comment>
<evidence type="ECO:0000256" key="3">
    <source>
        <dbReference type="ARBA" id="ARBA00010417"/>
    </source>
</evidence>
<proteinExistence type="inferred from homology"/>
<evidence type="ECO:0000313" key="9">
    <source>
        <dbReference type="EnsemblMetazoa" id="Aqu2.1.21066_001"/>
    </source>
</evidence>
<evidence type="ECO:0000256" key="1">
    <source>
        <dbReference type="ARBA" id="ARBA00004123"/>
    </source>
</evidence>
<evidence type="ECO:0000256" key="2">
    <source>
        <dbReference type="ARBA" id="ARBA00004496"/>
    </source>
</evidence>
<evidence type="ECO:0000256" key="4">
    <source>
        <dbReference type="ARBA" id="ARBA00014881"/>
    </source>
</evidence>
<dbReference type="AlphaFoldDB" id="A0A1X7TZW9"/>
<dbReference type="PANTHER" id="PTHR10855">
    <property type="entry name" value="26S PROTEASOME NON-ATPASE REGULATORY SUBUNIT 12/COP9 SIGNALOSOME COMPLEX SUBUNIT 4"/>
    <property type="match status" value="1"/>
</dbReference>
<feature type="domain" description="PCI" evidence="8">
    <location>
        <begin position="241"/>
        <end position="399"/>
    </location>
</feature>
<dbReference type="InterPro" id="IPR000717">
    <property type="entry name" value="PCI_dom"/>
</dbReference>
<accession>A0A1X7TZW9</accession>
<dbReference type="InterPro" id="IPR054559">
    <property type="entry name" value="PSMD12-CSN4-like_N"/>
</dbReference>
<dbReference type="InParanoid" id="A0A1X7TZW9"/>
<dbReference type="InterPro" id="IPR036388">
    <property type="entry name" value="WH-like_DNA-bd_sf"/>
</dbReference>
<organism evidence="9">
    <name type="scientific">Amphimedon queenslandica</name>
    <name type="common">Sponge</name>
    <dbReference type="NCBI Taxonomy" id="400682"/>
    <lineage>
        <taxon>Eukaryota</taxon>
        <taxon>Metazoa</taxon>
        <taxon>Porifera</taxon>
        <taxon>Demospongiae</taxon>
        <taxon>Heteroscleromorpha</taxon>
        <taxon>Haplosclerida</taxon>
        <taxon>Niphatidae</taxon>
        <taxon>Amphimedon</taxon>
    </lineage>
</organism>
<dbReference type="PANTHER" id="PTHR10855:SF2">
    <property type="entry name" value="COP9 SIGNALOSOME COMPLEX SUBUNIT 4"/>
    <property type="match status" value="1"/>
</dbReference>
<dbReference type="OrthoDB" id="295656at2759"/>
<evidence type="ECO:0000256" key="7">
    <source>
        <dbReference type="ARBA" id="ARBA00023242"/>
    </source>
</evidence>
<protein>
    <recommendedName>
        <fullName evidence="4">COP9 signalosome complex subunit 4</fullName>
    </recommendedName>
</protein>